<dbReference type="eggNOG" id="COG0790">
    <property type="taxonomic scope" value="Bacteria"/>
</dbReference>
<organism evidence="4 5">
    <name type="scientific">Hyphomonas oceanitis SCH89</name>
    <dbReference type="NCBI Taxonomy" id="1280953"/>
    <lineage>
        <taxon>Bacteria</taxon>
        <taxon>Pseudomonadati</taxon>
        <taxon>Pseudomonadota</taxon>
        <taxon>Alphaproteobacteria</taxon>
        <taxon>Hyphomonadales</taxon>
        <taxon>Hyphomonadaceae</taxon>
        <taxon>Hyphomonas</taxon>
    </lineage>
</organism>
<proteinExistence type="inferred from homology"/>
<dbReference type="InterPro" id="IPR040239">
    <property type="entry name" value="HcpB-like"/>
</dbReference>
<dbReference type="SUPFAM" id="SSF81901">
    <property type="entry name" value="HCP-like"/>
    <property type="match status" value="2"/>
</dbReference>
<reference evidence="4 5" key="1">
    <citation type="journal article" date="2014" name="Antonie Van Leeuwenhoek">
        <title>Hyphomonas beringensis sp. nov. and Hyphomonas chukchiensis sp. nov., isolated from surface seawater of the Bering Sea and Chukchi Sea.</title>
        <authorList>
            <person name="Li C."/>
            <person name="Lai Q."/>
            <person name="Li G."/>
            <person name="Dong C."/>
            <person name="Wang J."/>
            <person name="Liao Y."/>
            <person name="Shao Z."/>
        </authorList>
    </citation>
    <scope>NUCLEOTIDE SEQUENCE [LARGE SCALE GENOMIC DNA]</scope>
    <source>
        <strain evidence="4 5">SCH89</strain>
    </source>
</reference>
<dbReference type="Proteomes" id="UP000024942">
    <property type="component" value="Unassembled WGS sequence"/>
</dbReference>
<dbReference type="PATRIC" id="fig|1280953.3.peg.3507"/>
<comment type="caution">
    <text evidence="4">The sequence shown here is derived from an EMBL/GenBank/DDBJ whole genome shotgun (WGS) entry which is preliminary data.</text>
</comment>
<name>A0A059G3H8_9PROT</name>
<dbReference type="AlphaFoldDB" id="A0A059G3H8"/>
<dbReference type="PANTHER" id="PTHR13891">
    <property type="entry name" value="CYTOCHROME C OXIDASE ASSEMBLY FACTOR 7"/>
    <property type="match status" value="1"/>
</dbReference>
<keyword evidence="2" id="KW-0677">Repeat</keyword>
<evidence type="ECO:0000256" key="3">
    <source>
        <dbReference type="SAM" id="SignalP"/>
    </source>
</evidence>
<dbReference type="EMBL" id="ARYL01000038">
    <property type="protein sequence ID" value="KDA01033.1"/>
    <property type="molecule type" value="Genomic_DNA"/>
</dbReference>
<dbReference type="SMART" id="SM00671">
    <property type="entry name" value="SEL1"/>
    <property type="match status" value="7"/>
</dbReference>
<evidence type="ECO:0000313" key="5">
    <source>
        <dbReference type="Proteomes" id="UP000024942"/>
    </source>
</evidence>
<sequence>MAMIDKLPIPTVLFSRLLMKVLLALMVILFASLNAAHAKEPANCQTAAECIDRGQRLFDGRGVKMDVDGARRHFAKGCEMDSAEACFALGRSYDGIVGEAKDSIPYYERACELGLIEACNNVSVYLSKYENPTEAELRRAIDVYTKLCDHDIAVGCQNLAQNYLKGEGVGLDEKKAEELLQKSCDLGGFCTINLMWKQPSEQIRPAAVKRLHDLDKECEQKQNPVVCELAATLHLKGDGVPRNEQRGIDILEKACDRGSAELCWEVGKLFVKGKLIAQNIHRGAEFLERGCELGKAYACLDMSDLLRVGVGLPEDKAAASVYVERACALGDIESCPQ</sequence>
<dbReference type="STRING" id="1280953.HOC_17526"/>
<feature type="chain" id="PRO_5039943212" evidence="3">
    <location>
        <begin position="39"/>
        <end position="337"/>
    </location>
</feature>
<evidence type="ECO:0000256" key="1">
    <source>
        <dbReference type="ARBA" id="ARBA00008486"/>
    </source>
</evidence>
<accession>A0A059G3H8</accession>
<dbReference type="InterPro" id="IPR006597">
    <property type="entry name" value="Sel1-like"/>
</dbReference>
<dbReference type="PANTHER" id="PTHR13891:SF1">
    <property type="entry name" value="CYTOCHROME C OXIDASE ASSEMBLY FACTOR 7"/>
    <property type="match status" value="1"/>
</dbReference>
<comment type="similarity">
    <text evidence="1">Belongs to the hcp beta-lactamase family.</text>
</comment>
<evidence type="ECO:0000313" key="4">
    <source>
        <dbReference type="EMBL" id="KDA01033.1"/>
    </source>
</evidence>
<keyword evidence="5" id="KW-1185">Reference proteome</keyword>
<protein>
    <submittedName>
        <fullName evidence="4">Sel1 domain-containing protein</fullName>
    </submittedName>
</protein>
<gene>
    <name evidence="4" type="ORF">HOC_17526</name>
</gene>
<dbReference type="Pfam" id="PF08238">
    <property type="entry name" value="Sel1"/>
    <property type="match status" value="6"/>
</dbReference>
<dbReference type="Gene3D" id="1.25.40.10">
    <property type="entry name" value="Tetratricopeptide repeat domain"/>
    <property type="match status" value="2"/>
</dbReference>
<feature type="signal peptide" evidence="3">
    <location>
        <begin position="1"/>
        <end position="38"/>
    </location>
</feature>
<dbReference type="InterPro" id="IPR011990">
    <property type="entry name" value="TPR-like_helical_dom_sf"/>
</dbReference>
<evidence type="ECO:0000256" key="2">
    <source>
        <dbReference type="ARBA" id="ARBA00022737"/>
    </source>
</evidence>
<keyword evidence="3" id="KW-0732">Signal</keyword>